<dbReference type="PROSITE" id="PS00059">
    <property type="entry name" value="ADH_ZINC"/>
    <property type="match status" value="1"/>
</dbReference>
<reference evidence="9" key="1">
    <citation type="submission" date="2023-02" db="EMBL/GenBank/DDBJ databases">
        <title>A novel hydrolase synthesized by Rhodococcus erythropolis HQ is responsible for the detoxification of Zearalenone.</title>
        <authorList>
            <person name="Hu J."/>
            <person name="Xu J."/>
        </authorList>
    </citation>
    <scope>NUCLEOTIDE SEQUENCE</scope>
    <source>
        <strain evidence="9">HQ</strain>
    </source>
</reference>
<evidence type="ECO:0000256" key="3">
    <source>
        <dbReference type="ARBA" id="ARBA00022723"/>
    </source>
</evidence>
<dbReference type="GO" id="GO:0008270">
    <property type="term" value="F:zinc ion binding"/>
    <property type="evidence" value="ECO:0007669"/>
    <property type="project" value="InterPro"/>
</dbReference>
<dbReference type="AlphaFoldDB" id="A0AAW6LXS6"/>
<keyword evidence="6" id="KW-0520">NAD</keyword>
<organism evidence="9 10">
    <name type="scientific">Rhodococcus qingshengii</name>
    <dbReference type="NCBI Taxonomy" id="334542"/>
    <lineage>
        <taxon>Bacteria</taxon>
        <taxon>Bacillati</taxon>
        <taxon>Actinomycetota</taxon>
        <taxon>Actinomycetes</taxon>
        <taxon>Mycobacteriales</taxon>
        <taxon>Nocardiaceae</taxon>
        <taxon>Rhodococcus</taxon>
        <taxon>Rhodococcus erythropolis group</taxon>
    </lineage>
</organism>
<dbReference type="Gene3D" id="3.40.50.720">
    <property type="entry name" value="NAD(P)-binding Rossmann-like Domain"/>
    <property type="match status" value="1"/>
</dbReference>
<dbReference type="Pfam" id="PF08240">
    <property type="entry name" value="ADH_N"/>
    <property type="match status" value="1"/>
</dbReference>
<dbReference type="Gene3D" id="3.90.180.10">
    <property type="entry name" value="Medium-chain alcohol dehydrogenases, catalytic domain"/>
    <property type="match status" value="1"/>
</dbReference>
<dbReference type="InterPro" id="IPR036291">
    <property type="entry name" value="NAD(P)-bd_dom_sf"/>
</dbReference>
<evidence type="ECO:0000313" key="9">
    <source>
        <dbReference type="EMBL" id="MDE8649912.1"/>
    </source>
</evidence>
<evidence type="ECO:0000313" key="10">
    <source>
        <dbReference type="Proteomes" id="UP001217325"/>
    </source>
</evidence>
<dbReference type="Pfam" id="PF00107">
    <property type="entry name" value="ADH_zinc_N"/>
    <property type="match status" value="1"/>
</dbReference>
<comment type="cofactor">
    <cofactor evidence="1 7">
        <name>Zn(2+)</name>
        <dbReference type="ChEBI" id="CHEBI:29105"/>
    </cofactor>
</comment>
<accession>A0AAW6LXS6</accession>
<keyword evidence="5" id="KW-0560">Oxidoreductase</keyword>
<dbReference type="SUPFAM" id="SSF51735">
    <property type="entry name" value="NAD(P)-binding Rossmann-fold domains"/>
    <property type="match status" value="1"/>
</dbReference>
<evidence type="ECO:0000256" key="5">
    <source>
        <dbReference type="ARBA" id="ARBA00023002"/>
    </source>
</evidence>
<dbReference type="PANTHER" id="PTHR43880">
    <property type="entry name" value="ALCOHOL DEHYDROGENASE"/>
    <property type="match status" value="1"/>
</dbReference>
<dbReference type="InterPro" id="IPR002328">
    <property type="entry name" value="ADH_Zn_CS"/>
</dbReference>
<keyword evidence="4 7" id="KW-0862">Zinc</keyword>
<evidence type="ECO:0000256" key="7">
    <source>
        <dbReference type="RuleBase" id="RU361277"/>
    </source>
</evidence>
<dbReference type="Proteomes" id="UP001217325">
    <property type="component" value="Unassembled WGS sequence"/>
</dbReference>
<dbReference type="GO" id="GO:0005829">
    <property type="term" value="C:cytosol"/>
    <property type="evidence" value="ECO:0007669"/>
    <property type="project" value="TreeGrafter"/>
</dbReference>
<name>A0AAW6LXS6_RHOSG</name>
<dbReference type="GO" id="GO:0051903">
    <property type="term" value="F:S-(hydroxymethyl)glutathione dehydrogenase [NAD(P)+] activity"/>
    <property type="evidence" value="ECO:0007669"/>
    <property type="project" value="TreeGrafter"/>
</dbReference>
<evidence type="ECO:0000256" key="1">
    <source>
        <dbReference type="ARBA" id="ARBA00001947"/>
    </source>
</evidence>
<comment type="similarity">
    <text evidence="2 7">Belongs to the zinc-containing alcohol dehydrogenase family.</text>
</comment>
<evidence type="ECO:0000256" key="4">
    <source>
        <dbReference type="ARBA" id="ARBA00022833"/>
    </source>
</evidence>
<dbReference type="PANTHER" id="PTHR43880:SF12">
    <property type="entry name" value="ALCOHOL DEHYDROGENASE CLASS-3"/>
    <property type="match status" value="1"/>
</dbReference>
<keyword evidence="3 7" id="KW-0479">Metal-binding</keyword>
<proteinExistence type="inferred from homology"/>
<dbReference type="EMBL" id="JARDXE010000036">
    <property type="protein sequence ID" value="MDE8649912.1"/>
    <property type="molecule type" value="Genomic_DNA"/>
</dbReference>
<dbReference type="InterPro" id="IPR011032">
    <property type="entry name" value="GroES-like_sf"/>
</dbReference>
<comment type="caution">
    <text evidence="9">The sequence shown here is derived from an EMBL/GenBank/DDBJ whole genome shotgun (WGS) entry which is preliminary data.</text>
</comment>
<evidence type="ECO:0000256" key="6">
    <source>
        <dbReference type="ARBA" id="ARBA00023027"/>
    </source>
</evidence>
<evidence type="ECO:0000256" key="2">
    <source>
        <dbReference type="ARBA" id="ARBA00008072"/>
    </source>
</evidence>
<evidence type="ECO:0000259" key="8">
    <source>
        <dbReference type="SMART" id="SM00829"/>
    </source>
</evidence>
<gene>
    <name evidence="9" type="ORF">PXH69_33650</name>
</gene>
<protein>
    <submittedName>
        <fullName evidence="9">Zn-dependent alcohol dehydrogenase</fullName>
    </submittedName>
</protein>
<dbReference type="SUPFAM" id="SSF50129">
    <property type="entry name" value="GroES-like"/>
    <property type="match status" value="2"/>
</dbReference>
<feature type="domain" description="Enoyl reductase (ER)" evidence="8">
    <location>
        <begin position="9"/>
        <end position="358"/>
    </location>
</feature>
<dbReference type="InterPro" id="IPR013149">
    <property type="entry name" value="ADH-like_C"/>
</dbReference>
<dbReference type="InterPro" id="IPR013154">
    <property type="entry name" value="ADH-like_N"/>
</dbReference>
<dbReference type="SMART" id="SM00829">
    <property type="entry name" value="PKS_ER"/>
    <property type="match status" value="1"/>
</dbReference>
<dbReference type="CDD" id="cd08279">
    <property type="entry name" value="Zn_ADH_class_III"/>
    <property type="match status" value="1"/>
</dbReference>
<dbReference type="FunFam" id="3.40.50.720:FF:000003">
    <property type="entry name" value="S-(hydroxymethyl)glutathione dehydrogenase"/>
    <property type="match status" value="1"/>
</dbReference>
<dbReference type="GO" id="GO:0046294">
    <property type="term" value="P:formaldehyde catabolic process"/>
    <property type="evidence" value="ECO:0007669"/>
    <property type="project" value="TreeGrafter"/>
</dbReference>
<sequence length="359" mass="38152">MKASVFREGDRELRVEEVQVDAVGPNELLIQTAAAGVCHSDLNHLNGMFDIPYPTVLGHESAGVVVEVGHDVTDFTPGDHVITCLSTFCGKCKECLEGRSYLCAGDNSRRATGERSRLRQSDRTVHQYLNVSSFAEQLLVHESAAVKIRKEMPLELAALIGCGVTTGMGAVMNRARVEPGQAVAVIGCGGIGISAIQAARISGASRIIAIDLNRDKLDAAKSFGATDTIDGNGVDVSAAIRELTDGGVDHAIEAAGSPRTATAAVESLGIGGTATIVGLMPAGTTFPVQGRLLLDDRRVQGAYMGAMNFRLAMPKYVEMFLDGRLMLEEMVSARIGLDGLNESFRSMEKGENLRDIVVF</sequence>
<dbReference type="InterPro" id="IPR020843">
    <property type="entry name" value="ER"/>
</dbReference>